<sequence>MALEAGLEAARDRPDLWIWAGARREVSLRPLRGRPAHRVMLALEAQEWEAAVGRLPIPEGPFQGRWWGEGRWREIRLRRGDPPGRPCPPPSPPLPRSPRAAWADLPPLRREEGGGTALPLGWWDDDLGPAVLVLDGRRPALGMAPEIAWGRGAMEALARRLREAGWAVLAWDPEGLLEGLADGEEDPRAFLERAMAGEIGGPGGVLVVTDTDGLRMRLGYGEEIPAALRRPARWIWLWAGRDGLGLRGWRLLPEPEDRRRPPVAAGHPGLAWLAAPGQGRWVILPVLP</sequence>
<feature type="region of interest" description="Disordered" evidence="1">
    <location>
        <begin position="78"/>
        <end position="101"/>
    </location>
</feature>
<feature type="compositionally biased region" description="Pro residues" evidence="1">
    <location>
        <begin position="83"/>
        <end position="96"/>
    </location>
</feature>
<evidence type="ECO:0000313" key="2">
    <source>
        <dbReference type="EMBL" id="GBD09831.1"/>
    </source>
</evidence>
<dbReference type="Proteomes" id="UP000236642">
    <property type="component" value="Unassembled WGS sequence"/>
</dbReference>
<dbReference type="EMBL" id="BEHY01000071">
    <property type="protein sequence ID" value="GBD09831.1"/>
    <property type="molecule type" value="Genomic_DNA"/>
</dbReference>
<name>A0A2H5Y8U3_9CHLR</name>
<gene>
    <name evidence="2" type="ORF">HRbin22_02092</name>
</gene>
<accession>A0A2H5Y8U3</accession>
<evidence type="ECO:0000256" key="1">
    <source>
        <dbReference type="SAM" id="MobiDB-lite"/>
    </source>
</evidence>
<dbReference type="AlphaFoldDB" id="A0A2H5Y8U3"/>
<proteinExistence type="predicted"/>
<evidence type="ECO:0000313" key="3">
    <source>
        <dbReference type="Proteomes" id="UP000236642"/>
    </source>
</evidence>
<organism evidence="2 3">
    <name type="scientific">Candidatus Thermoflexus japonica</name>
    <dbReference type="NCBI Taxonomy" id="2035417"/>
    <lineage>
        <taxon>Bacteria</taxon>
        <taxon>Bacillati</taxon>
        <taxon>Chloroflexota</taxon>
        <taxon>Thermoflexia</taxon>
        <taxon>Thermoflexales</taxon>
        <taxon>Thermoflexaceae</taxon>
        <taxon>Thermoflexus</taxon>
    </lineage>
</organism>
<comment type="caution">
    <text evidence="2">The sequence shown here is derived from an EMBL/GenBank/DDBJ whole genome shotgun (WGS) entry which is preliminary data.</text>
</comment>
<protein>
    <submittedName>
        <fullName evidence="2">Uncharacterized protein</fullName>
    </submittedName>
</protein>
<reference evidence="3" key="1">
    <citation type="submission" date="2017-09" db="EMBL/GenBank/DDBJ databases">
        <title>Metaegenomics of thermophilic ammonia-oxidizing enrichment culture.</title>
        <authorList>
            <person name="Kato S."/>
            <person name="Suzuki K."/>
        </authorList>
    </citation>
    <scope>NUCLEOTIDE SEQUENCE [LARGE SCALE GENOMIC DNA]</scope>
</reference>